<feature type="region of interest" description="Disordered" evidence="2">
    <location>
        <begin position="805"/>
        <end position="824"/>
    </location>
</feature>
<dbReference type="InterPro" id="IPR011990">
    <property type="entry name" value="TPR-like_helical_dom_sf"/>
</dbReference>
<dbReference type="Gene3D" id="1.25.40.10">
    <property type="entry name" value="Tetratricopeptide repeat domain"/>
    <property type="match status" value="1"/>
</dbReference>
<feature type="signal peptide" evidence="3">
    <location>
        <begin position="1"/>
        <end position="23"/>
    </location>
</feature>
<protein>
    <submittedName>
        <fullName evidence="4">Unnamed protein product</fullName>
    </submittedName>
</protein>
<evidence type="ECO:0000313" key="5">
    <source>
        <dbReference type="Proteomes" id="UP001165121"/>
    </source>
</evidence>
<feature type="region of interest" description="Disordered" evidence="2">
    <location>
        <begin position="438"/>
        <end position="513"/>
    </location>
</feature>
<dbReference type="OrthoDB" id="119741at2759"/>
<evidence type="ECO:0000256" key="2">
    <source>
        <dbReference type="SAM" id="MobiDB-lite"/>
    </source>
</evidence>
<dbReference type="SMART" id="SM00028">
    <property type="entry name" value="TPR"/>
    <property type="match status" value="2"/>
</dbReference>
<keyword evidence="1" id="KW-0802">TPR repeat</keyword>
<feature type="chain" id="PRO_5040995613" evidence="3">
    <location>
        <begin position="24"/>
        <end position="893"/>
    </location>
</feature>
<reference evidence="4" key="1">
    <citation type="submission" date="2023-04" db="EMBL/GenBank/DDBJ databases">
        <title>Phytophthora fragariaefolia NBRC 109709.</title>
        <authorList>
            <person name="Ichikawa N."/>
            <person name="Sato H."/>
            <person name="Tonouchi N."/>
        </authorList>
    </citation>
    <scope>NUCLEOTIDE SEQUENCE</scope>
    <source>
        <strain evidence="4">NBRC 109709</strain>
    </source>
</reference>
<comment type="caution">
    <text evidence="4">The sequence shown here is derived from an EMBL/GenBank/DDBJ whole genome shotgun (WGS) entry which is preliminary data.</text>
</comment>
<evidence type="ECO:0000313" key="4">
    <source>
        <dbReference type="EMBL" id="GMF45325.1"/>
    </source>
</evidence>
<dbReference type="AlphaFoldDB" id="A0A9W6XTG8"/>
<feature type="repeat" description="TPR" evidence="1">
    <location>
        <begin position="317"/>
        <end position="350"/>
    </location>
</feature>
<keyword evidence="5" id="KW-1185">Reference proteome</keyword>
<dbReference type="Proteomes" id="UP001165121">
    <property type="component" value="Unassembled WGS sequence"/>
</dbReference>
<name>A0A9W6XTG8_9STRA</name>
<sequence>MLVAALLSSSLQIPCLRLLVLLAEEDNAAVVAACKLAAQGQFWQPNMFVFSLQKRHQDNPTLCELAARLLECFSVEMPLPPPIVLDETYDEDSEVFARLSRDENPLRISTTQLSPFRASIRDIALPYLTGHRSHSPHRPLFSPTTTISKLYQEAPSPYCPTMKLPVTRPLTSPVEQSRRAKIFSMPRLAAVDGPRQYRCNTPNAPPSRIEKQLDVEANITLDPLFGSPPQSPSCSSPSKRVVVSEKYLWNPECINSVSGFEWWWRSLPQNHASLEPTQKLKMVTKAAVRLHSKGELQRAIELYTLALTSETNEEVKFRLRINLACAYEAAEDLQSSVDEFRRALELNPNDPYAIYKLGIVLTLTSEFDEARMLFESIKDEYPQAADGLRNLENAVEAQRLEVETRKEAIAAAKLRRSPPKVVSPRVYLITPREPVAPTTAVVQPPAPHRKKTTAVKRERQSLSIMPSDNKSGDPSAPRVTPSDRSGDPSADNQANILPPPRPETVTVATSTDEHVSPPSLLEILVRRCQEARINMLDIFQKLDPQHKGLVGQESFMNLFRTIAGANAEHVADQAVQTSLNISSSDWVVQGGQVFLKYGGFLEAYTEQQQVEAALLSSGEVVQVKLLIEDIVRHDMAYLSHHNASEWIREGTERAAAEVHRISSVASDLNTASDDVAETAPHKQSVLGSAAEATQSAPYLQGAEEVVGLPRMRGKKDRARKEWLLKAEKARVLARRQQHCLKSLRDIAARARAHIVARRSATSFLRMVAQKACEELRSRKLRCLAERREETPVEVHTDVEDAGEATISSESGMHNDNSHVSTARELAKETYESSVRLETSRLQQIAELEDMKTIAARFAAFCQVPSYFMGTNIAGSNESSFTDVTPREVVQLKD</sequence>
<evidence type="ECO:0000256" key="3">
    <source>
        <dbReference type="SAM" id="SignalP"/>
    </source>
</evidence>
<accession>A0A9W6XTG8</accession>
<dbReference type="SUPFAM" id="SSF48452">
    <property type="entry name" value="TPR-like"/>
    <property type="match status" value="1"/>
</dbReference>
<feature type="compositionally biased region" description="Polar residues" evidence="2">
    <location>
        <begin position="805"/>
        <end position="820"/>
    </location>
</feature>
<dbReference type="PROSITE" id="PS50005">
    <property type="entry name" value="TPR"/>
    <property type="match status" value="1"/>
</dbReference>
<keyword evidence="3" id="KW-0732">Signal</keyword>
<proteinExistence type="predicted"/>
<organism evidence="4 5">
    <name type="scientific">Phytophthora fragariaefolia</name>
    <dbReference type="NCBI Taxonomy" id="1490495"/>
    <lineage>
        <taxon>Eukaryota</taxon>
        <taxon>Sar</taxon>
        <taxon>Stramenopiles</taxon>
        <taxon>Oomycota</taxon>
        <taxon>Peronosporomycetes</taxon>
        <taxon>Peronosporales</taxon>
        <taxon>Peronosporaceae</taxon>
        <taxon>Phytophthora</taxon>
    </lineage>
</organism>
<dbReference type="InterPro" id="IPR019734">
    <property type="entry name" value="TPR_rpt"/>
</dbReference>
<dbReference type="EMBL" id="BSXT01001805">
    <property type="protein sequence ID" value="GMF45325.1"/>
    <property type="molecule type" value="Genomic_DNA"/>
</dbReference>
<gene>
    <name evidence="4" type="ORF">Pfra01_001617400</name>
</gene>
<evidence type="ECO:0000256" key="1">
    <source>
        <dbReference type="PROSITE-ProRule" id="PRU00339"/>
    </source>
</evidence>